<organism evidence="1">
    <name type="scientific">Eutreptiella gymnastica</name>
    <dbReference type="NCBI Taxonomy" id="73025"/>
    <lineage>
        <taxon>Eukaryota</taxon>
        <taxon>Discoba</taxon>
        <taxon>Euglenozoa</taxon>
        <taxon>Euglenida</taxon>
        <taxon>Spirocuta</taxon>
        <taxon>Euglenophyceae</taxon>
        <taxon>Eutreptiales</taxon>
        <taxon>Eutreptiaceae</taxon>
        <taxon>Eutreptiella</taxon>
    </lineage>
</organism>
<dbReference type="PANTHER" id="PTHR15364">
    <property type="entry name" value="2'-DEOXYNUCLEOSIDE 5'-PHOSPHATE N-HYDROLASE 1"/>
    <property type="match status" value="1"/>
</dbReference>
<dbReference type="EMBL" id="HBJA01077554">
    <property type="protein sequence ID" value="CAE0816023.1"/>
    <property type="molecule type" value="Transcribed_RNA"/>
</dbReference>
<dbReference type="Pfam" id="PF05014">
    <property type="entry name" value="Nuc_deoxyrib_tr"/>
    <property type="match status" value="1"/>
</dbReference>
<gene>
    <name evidence="1" type="ORF">EGYM00163_LOCUS27182</name>
</gene>
<dbReference type="InterPro" id="IPR007710">
    <property type="entry name" value="Nucleoside_deoxyribTrfase"/>
</dbReference>
<name>A0A7S4FUZ5_9EUGL</name>
<dbReference type="GO" id="GO:0070694">
    <property type="term" value="F:5-hydroxymethyl-dUMP N-hydrolase activity"/>
    <property type="evidence" value="ECO:0007669"/>
    <property type="project" value="TreeGrafter"/>
</dbReference>
<evidence type="ECO:0008006" key="2">
    <source>
        <dbReference type="Google" id="ProtNLM"/>
    </source>
</evidence>
<reference evidence="1" key="1">
    <citation type="submission" date="2021-01" db="EMBL/GenBank/DDBJ databases">
        <authorList>
            <person name="Corre E."/>
            <person name="Pelletier E."/>
            <person name="Niang G."/>
            <person name="Scheremetjew M."/>
            <person name="Finn R."/>
            <person name="Kale V."/>
            <person name="Holt S."/>
            <person name="Cochrane G."/>
            <person name="Meng A."/>
            <person name="Brown T."/>
            <person name="Cohen L."/>
        </authorList>
    </citation>
    <scope>NUCLEOTIDE SEQUENCE</scope>
    <source>
        <strain evidence="1">CCMP1594</strain>
    </source>
</reference>
<dbReference type="AlphaFoldDB" id="A0A7S4FUZ5"/>
<dbReference type="PANTHER" id="PTHR15364:SF0">
    <property type="entry name" value="2'-DEOXYNUCLEOSIDE 5'-PHOSPHATE N-HYDROLASE 1"/>
    <property type="match status" value="1"/>
</dbReference>
<dbReference type="Gene3D" id="3.40.50.450">
    <property type="match status" value="1"/>
</dbReference>
<evidence type="ECO:0000313" key="1">
    <source>
        <dbReference type="EMBL" id="CAE0816023.1"/>
    </source>
</evidence>
<protein>
    <recommendedName>
        <fullName evidence="2">Nucleoside 2-deoxyribosyltransferase</fullName>
    </recommendedName>
</protein>
<sequence length="168" mass="18313">MKVKLYLAGPDVFRADPMGHFKEVKALCAKYGCEGWAPLDNELEVLTASSIFAANKDLIDACDVVLANLTMFRGACVDDGTSWEIGYGYAKGKACYGYIDGHNATDLKMRTESLVRKHDLNMAEFPQVEDFGGPVNLMLTESIKLSGGAICNTVEECLAAIQMRFAAQ</sequence>
<accession>A0A7S4FUZ5</accession>
<dbReference type="GO" id="GO:0009159">
    <property type="term" value="P:deoxyribonucleoside monophosphate catabolic process"/>
    <property type="evidence" value="ECO:0007669"/>
    <property type="project" value="TreeGrafter"/>
</dbReference>
<proteinExistence type="predicted"/>
<dbReference type="SUPFAM" id="SSF52309">
    <property type="entry name" value="N-(deoxy)ribosyltransferase-like"/>
    <property type="match status" value="1"/>
</dbReference>
<dbReference type="InterPro" id="IPR051239">
    <property type="entry name" value="2'-dNMP_N-hydrolase"/>
</dbReference>